<accession>A0A2A5T028</accession>
<sequence length="53" mass="6185">MGKAKHKISNWKQYHQALVNRGSVTFWIDVSSYSGMVLSKASRSWVYIFGYRD</sequence>
<reference evidence="2" key="1">
    <citation type="submission" date="2017-04" db="EMBL/GenBank/DDBJ databases">
        <title>Genome evolution of the luminous symbionts of deep sea anglerfish.</title>
        <authorList>
            <person name="Hendry T.A."/>
        </authorList>
    </citation>
    <scope>NUCLEOTIDE SEQUENCE [LARGE SCALE GENOMIC DNA]</scope>
</reference>
<proteinExistence type="predicted"/>
<name>A0A2A5T028_9GAMM</name>
<protein>
    <submittedName>
        <fullName evidence="1">Mobile element protein</fullName>
    </submittedName>
</protein>
<dbReference type="AlphaFoldDB" id="A0A2A5T028"/>
<evidence type="ECO:0000313" key="2">
    <source>
        <dbReference type="Proteomes" id="UP000219020"/>
    </source>
</evidence>
<dbReference type="Proteomes" id="UP000219020">
    <property type="component" value="Unassembled WGS sequence"/>
</dbReference>
<gene>
    <name evidence="1" type="ORF">BTN49_3052</name>
</gene>
<organism evidence="1 2">
    <name type="scientific">Candidatus Enterovibrio escicola</name>
    <dbReference type="NCBI Taxonomy" id="1927127"/>
    <lineage>
        <taxon>Bacteria</taxon>
        <taxon>Pseudomonadati</taxon>
        <taxon>Pseudomonadota</taxon>
        <taxon>Gammaproteobacteria</taxon>
        <taxon>Vibrionales</taxon>
        <taxon>Vibrionaceae</taxon>
        <taxon>Enterovibrio</taxon>
    </lineage>
</organism>
<dbReference type="EMBL" id="NBYY01000034">
    <property type="protein sequence ID" value="PCS21512.1"/>
    <property type="molecule type" value="Genomic_DNA"/>
</dbReference>
<evidence type="ECO:0000313" key="1">
    <source>
        <dbReference type="EMBL" id="PCS21512.1"/>
    </source>
</evidence>
<comment type="caution">
    <text evidence="1">The sequence shown here is derived from an EMBL/GenBank/DDBJ whole genome shotgun (WGS) entry which is preliminary data.</text>
</comment>
<keyword evidence="2" id="KW-1185">Reference proteome</keyword>